<comment type="similarity">
    <text evidence="2">Belongs to the type IB topoisomerase family.</text>
</comment>
<keyword evidence="4" id="KW-0799">Topoisomerase</keyword>
<evidence type="ECO:0000256" key="4">
    <source>
        <dbReference type="ARBA" id="ARBA00023029"/>
    </source>
</evidence>
<dbReference type="Pfam" id="PF01028">
    <property type="entry name" value="Topoisom_I"/>
    <property type="match status" value="1"/>
</dbReference>
<dbReference type="GO" id="GO:0003917">
    <property type="term" value="F:DNA topoisomerase type I (single strand cut, ATP-independent) activity"/>
    <property type="evidence" value="ECO:0007669"/>
    <property type="project" value="UniProtKB-EC"/>
</dbReference>
<dbReference type="SUPFAM" id="SSF56349">
    <property type="entry name" value="DNA breaking-rejoining enzymes"/>
    <property type="match status" value="1"/>
</dbReference>
<gene>
    <name evidence="9" type="ORF">SAMEA4412673_03842</name>
</gene>
<dbReference type="EC" id="5.6.2.1" evidence="3"/>
<dbReference type="InterPro" id="IPR011010">
    <property type="entry name" value="DNA_brk_join_enz"/>
</dbReference>
<organism evidence="9 10">
    <name type="scientific">Sphingobacterium mizutaii</name>
    <dbReference type="NCBI Taxonomy" id="1010"/>
    <lineage>
        <taxon>Bacteria</taxon>
        <taxon>Pseudomonadati</taxon>
        <taxon>Bacteroidota</taxon>
        <taxon>Sphingobacteriia</taxon>
        <taxon>Sphingobacteriales</taxon>
        <taxon>Sphingobacteriaceae</taxon>
        <taxon>Sphingobacterium</taxon>
    </lineage>
</organism>
<dbReference type="InterPro" id="IPR049331">
    <property type="entry name" value="Top1B_N_bact"/>
</dbReference>
<evidence type="ECO:0000259" key="7">
    <source>
        <dbReference type="Pfam" id="PF01028"/>
    </source>
</evidence>
<keyword evidence="6" id="KW-0413">Isomerase</keyword>
<evidence type="ECO:0000256" key="1">
    <source>
        <dbReference type="ARBA" id="ARBA00000213"/>
    </source>
</evidence>
<dbReference type="GO" id="GO:0003677">
    <property type="term" value="F:DNA binding"/>
    <property type="evidence" value="ECO:0007669"/>
    <property type="project" value="UniProtKB-KW"/>
</dbReference>
<feature type="domain" description="DNA topoisomerase I catalytic core eukaryotic-type" evidence="7">
    <location>
        <begin position="88"/>
        <end position="290"/>
    </location>
</feature>
<dbReference type="RefSeq" id="WP_093099515.1">
    <property type="nucleotide sequence ID" value="NZ_FNGK01000004.1"/>
</dbReference>
<dbReference type="SUPFAM" id="SSF55869">
    <property type="entry name" value="DNA topoisomerase I domain"/>
    <property type="match status" value="1"/>
</dbReference>
<dbReference type="Gene3D" id="1.10.132.120">
    <property type="match status" value="1"/>
</dbReference>
<dbReference type="AlphaFoldDB" id="A0AAJ4XFB8"/>
<comment type="catalytic activity">
    <reaction evidence="1">
        <text>ATP-independent breakage of single-stranded DNA, followed by passage and rejoining.</text>
        <dbReference type="EC" id="5.6.2.1"/>
    </reaction>
</comment>
<reference evidence="9 10" key="1">
    <citation type="submission" date="2017-06" db="EMBL/GenBank/DDBJ databases">
        <authorList>
            <consortium name="Pathogen Informatics"/>
        </authorList>
    </citation>
    <scope>NUCLEOTIDE SEQUENCE [LARGE SCALE GENOMIC DNA]</scope>
    <source>
        <strain evidence="9 10">NCTC12149</strain>
    </source>
</reference>
<dbReference type="PROSITE" id="PS52038">
    <property type="entry name" value="TOPO_IB_2"/>
    <property type="match status" value="1"/>
</dbReference>
<dbReference type="Proteomes" id="UP000215355">
    <property type="component" value="Chromosome 1"/>
</dbReference>
<dbReference type="EMBL" id="LT906468">
    <property type="protein sequence ID" value="SNV62996.1"/>
    <property type="molecule type" value="Genomic_DNA"/>
</dbReference>
<proteinExistence type="inferred from homology"/>
<dbReference type="InterPro" id="IPR035447">
    <property type="entry name" value="DNA_topo_I_N_sf"/>
</dbReference>
<keyword evidence="5" id="KW-0238">DNA-binding</keyword>
<evidence type="ECO:0000313" key="10">
    <source>
        <dbReference type="Proteomes" id="UP000215355"/>
    </source>
</evidence>
<dbReference type="Gene3D" id="3.30.66.10">
    <property type="entry name" value="DNA topoisomerase I domain"/>
    <property type="match status" value="1"/>
</dbReference>
<dbReference type="KEGG" id="smiz:4412673_03842"/>
<evidence type="ECO:0000256" key="5">
    <source>
        <dbReference type="ARBA" id="ARBA00023125"/>
    </source>
</evidence>
<evidence type="ECO:0000256" key="3">
    <source>
        <dbReference type="ARBA" id="ARBA00012891"/>
    </source>
</evidence>
<accession>A0AAJ4XFB8</accession>
<evidence type="ECO:0000259" key="8">
    <source>
        <dbReference type="Pfam" id="PF21338"/>
    </source>
</evidence>
<name>A0AAJ4XFB8_9SPHI</name>
<dbReference type="Gene3D" id="3.90.15.10">
    <property type="entry name" value="Topoisomerase I, Chain A, domain 3"/>
    <property type="match status" value="1"/>
</dbReference>
<dbReference type="InterPro" id="IPR014711">
    <property type="entry name" value="TopoI_cat_a-hlx-sub_euk"/>
</dbReference>
<protein>
    <recommendedName>
        <fullName evidence="3">DNA topoisomerase</fullName>
        <ecNumber evidence="3">5.6.2.1</ecNumber>
    </recommendedName>
</protein>
<sequence length="338" mass="38995">MAAKKSFKYIRSFSTGIYRLNTGREFEYCDHEGSQIADPSVLSRINSLSIPPNWTDVWICPHKNGHIQATGLDNRQRKQYIYHANWTSFRDQNKFSKLYLYGKGLAALKKQLARDLKGKNLDQRFVCALAITIIQYTSIRPGNTFYSNSNGSFGLTTLQKKHVKIITGKLIFRYKGKRGIRQEKACDKKMICSQIVRLLELPGRQLLQYFDHQNKKRPIQPTHLNNYLSEVYAGDVTSKTIRTWNACFRALGHLLENYPGNIKVREKSSKELVRSVAYHLGNTPSIARKSYICPVILEKFEAGKLDSWIKRNARANKRDREAAVQKKLLKLFKGCQDR</sequence>
<dbReference type="GO" id="GO:0006265">
    <property type="term" value="P:DNA topological change"/>
    <property type="evidence" value="ECO:0007669"/>
    <property type="project" value="InterPro"/>
</dbReference>
<dbReference type="PRINTS" id="PR00416">
    <property type="entry name" value="EUTPISMRASEI"/>
</dbReference>
<evidence type="ECO:0000256" key="6">
    <source>
        <dbReference type="ARBA" id="ARBA00023235"/>
    </source>
</evidence>
<dbReference type="InterPro" id="IPR013500">
    <property type="entry name" value="TopoI_cat_euk"/>
</dbReference>
<dbReference type="Pfam" id="PF21338">
    <property type="entry name" value="Top1B_N_bact"/>
    <property type="match status" value="1"/>
</dbReference>
<dbReference type="InterPro" id="IPR001631">
    <property type="entry name" value="TopoI"/>
</dbReference>
<evidence type="ECO:0000256" key="2">
    <source>
        <dbReference type="ARBA" id="ARBA00006645"/>
    </source>
</evidence>
<feature type="domain" description="DNA topoisomerase IB N-terminal" evidence="8">
    <location>
        <begin position="25"/>
        <end position="73"/>
    </location>
</feature>
<evidence type="ECO:0000313" key="9">
    <source>
        <dbReference type="EMBL" id="SNV62996.1"/>
    </source>
</evidence>